<feature type="region of interest" description="Disordered" evidence="5">
    <location>
        <begin position="1047"/>
        <end position="1557"/>
    </location>
</feature>
<feature type="region of interest" description="Disordered" evidence="5">
    <location>
        <begin position="1944"/>
        <end position="1963"/>
    </location>
</feature>
<evidence type="ECO:0000259" key="6">
    <source>
        <dbReference type="Pfam" id="PF16755"/>
    </source>
</evidence>
<feature type="compositionally biased region" description="Low complexity" evidence="5">
    <location>
        <begin position="750"/>
        <end position="777"/>
    </location>
</feature>
<feature type="compositionally biased region" description="Low complexity" evidence="5">
    <location>
        <begin position="587"/>
        <end position="601"/>
    </location>
</feature>
<feature type="compositionally biased region" description="Acidic residues" evidence="5">
    <location>
        <begin position="1174"/>
        <end position="1206"/>
    </location>
</feature>
<feature type="compositionally biased region" description="Pro residues" evidence="5">
    <location>
        <begin position="1540"/>
        <end position="1550"/>
    </location>
</feature>
<dbReference type="SUPFAM" id="SSF117289">
    <property type="entry name" value="Nucleoporin domain"/>
    <property type="match status" value="1"/>
</dbReference>
<organism evidence="7 8">
    <name type="scientific">Hebeloma cylindrosporum</name>
    <dbReference type="NCBI Taxonomy" id="76867"/>
    <lineage>
        <taxon>Eukaryota</taxon>
        <taxon>Fungi</taxon>
        <taxon>Dikarya</taxon>
        <taxon>Basidiomycota</taxon>
        <taxon>Agaricomycotina</taxon>
        <taxon>Agaricomycetes</taxon>
        <taxon>Agaricomycetidae</taxon>
        <taxon>Agaricales</taxon>
        <taxon>Agaricineae</taxon>
        <taxon>Hymenogastraceae</taxon>
        <taxon>Hebeloma</taxon>
    </lineage>
</organism>
<reference evidence="7 8" key="1">
    <citation type="submission" date="2014-04" db="EMBL/GenBank/DDBJ databases">
        <authorList>
            <consortium name="DOE Joint Genome Institute"/>
            <person name="Kuo A."/>
            <person name="Gay G."/>
            <person name="Dore J."/>
            <person name="Kohler A."/>
            <person name="Nagy L.G."/>
            <person name="Floudas D."/>
            <person name="Copeland A."/>
            <person name="Barry K.W."/>
            <person name="Cichocki N."/>
            <person name="Veneault-Fourrey C."/>
            <person name="LaButti K."/>
            <person name="Lindquist E.A."/>
            <person name="Lipzen A."/>
            <person name="Lundell T."/>
            <person name="Morin E."/>
            <person name="Murat C."/>
            <person name="Sun H."/>
            <person name="Tunlid A."/>
            <person name="Henrissat B."/>
            <person name="Grigoriev I.V."/>
            <person name="Hibbett D.S."/>
            <person name="Martin F."/>
            <person name="Nordberg H.P."/>
            <person name="Cantor M.N."/>
            <person name="Hua S.X."/>
        </authorList>
    </citation>
    <scope>NUCLEOTIDE SEQUENCE [LARGE SCALE GENOMIC DNA]</scope>
    <source>
        <strain evidence="8">h7</strain>
    </source>
</reference>
<dbReference type="CDD" id="cd22249">
    <property type="entry name" value="UDM1_RNF168_RNF169-like"/>
    <property type="match status" value="1"/>
</dbReference>
<feature type="coiled-coil region" evidence="4">
    <location>
        <begin position="1740"/>
        <end position="1767"/>
    </location>
</feature>
<dbReference type="STRING" id="686832.A0A0C2YHR9"/>
<feature type="compositionally biased region" description="Polar residues" evidence="5">
    <location>
        <begin position="441"/>
        <end position="461"/>
    </location>
</feature>
<feature type="region of interest" description="Disordered" evidence="5">
    <location>
        <begin position="585"/>
        <end position="624"/>
    </location>
</feature>
<feature type="compositionally biased region" description="Low complexity" evidence="5">
    <location>
        <begin position="1479"/>
        <end position="1491"/>
    </location>
</feature>
<feature type="compositionally biased region" description="Polar residues" evidence="5">
    <location>
        <begin position="803"/>
        <end position="814"/>
    </location>
</feature>
<keyword evidence="3" id="KW-0539">Nucleus</keyword>
<evidence type="ECO:0000256" key="4">
    <source>
        <dbReference type="SAM" id="Coils"/>
    </source>
</evidence>
<dbReference type="HOGENOM" id="CLU_002355_0_0_1"/>
<feature type="compositionally biased region" description="Polar residues" evidence="5">
    <location>
        <begin position="602"/>
        <end position="613"/>
    </location>
</feature>
<evidence type="ECO:0000313" key="7">
    <source>
        <dbReference type="EMBL" id="KIM40587.1"/>
    </source>
</evidence>
<feature type="compositionally biased region" description="Basic residues" evidence="5">
    <location>
        <begin position="1900"/>
        <end position="1912"/>
    </location>
</feature>
<evidence type="ECO:0000256" key="5">
    <source>
        <dbReference type="SAM" id="MobiDB-lite"/>
    </source>
</evidence>
<feature type="compositionally biased region" description="Low complexity" evidence="5">
    <location>
        <begin position="1428"/>
        <end position="1461"/>
    </location>
</feature>
<feature type="domain" description="Nucleoporin Nup159/Nup146 N-terminal" evidence="6">
    <location>
        <begin position="55"/>
        <end position="324"/>
    </location>
</feature>
<keyword evidence="4" id="KW-0175">Coiled coil</keyword>
<dbReference type="GO" id="GO:0005634">
    <property type="term" value="C:nucleus"/>
    <property type="evidence" value="ECO:0007669"/>
    <property type="project" value="UniProtKB-SubCell"/>
</dbReference>
<feature type="compositionally biased region" description="Basic and acidic residues" evidence="5">
    <location>
        <begin position="1068"/>
        <end position="1081"/>
    </location>
</feature>
<feature type="compositionally biased region" description="Polar residues" evidence="5">
    <location>
        <begin position="844"/>
        <end position="863"/>
    </location>
</feature>
<evidence type="ECO:0000256" key="2">
    <source>
        <dbReference type="ARBA" id="ARBA00022448"/>
    </source>
</evidence>
<reference evidence="8" key="2">
    <citation type="submission" date="2015-01" db="EMBL/GenBank/DDBJ databases">
        <title>Evolutionary Origins and Diversification of the Mycorrhizal Mutualists.</title>
        <authorList>
            <consortium name="DOE Joint Genome Institute"/>
            <consortium name="Mycorrhizal Genomics Consortium"/>
            <person name="Kohler A."/>
            <person name="Kuo A."/>
            <person name="Nagy L.G."/>
            <person name="Floudas D."/>
            <person name="Copeland A."/>
            <person name="Barry K.W."/>
            <person name="Cichocki N."/>
            <person name="Veneault-Fourrey C."/>
            <person name="LaButti K."/>
            <person name="Lindquist E.A."/>
            <person name="Lipzen A."/>
            <person name="Lundell T."/>
            <person name="Morin E."/>
            <person name="Murat C."/>
            <person name="Riley R."/>
            <person name="Ohm R."/>
            <person name="Sun H."/>
            <person name="Tunlid A."/>
            <person name="Henrissat B."/>
            <person name="Grigoriev I.V."/>
            <person name="Hibbett D.S."/>
            <person name="Martin F."/>
        </authorList>
    </citation>
    <scope>NUCLEOTIDE SEQUENCE [LARGE SCALE GENOMIC DNA]</scope>
    <source>
        <strain evidence="8">h7</strain>
    </source>
</reference>
<accession>A0A0C2YHR9</accession>
<dbReference type="Gene3D" id="2.130.10.10">
    <property type="entry name" value="YVTN repeat-like/Quinoprotein amine dehydrogenase"/>
    <property type="match status" value="1"/>
</dbReference>
<protein>
    <recommendedName>
        <fullName evidence="6">Nucleoporin Nup159/Nup146 N-terminal domain-containing protein</fullName>
    </recommendedName>
</protein>
<dbReference type="EMBL" id="KN831782">
    <property type="protein sequence ID" value="KIM40587.1"/>
    <property type="molecule type" value="Genomic_DNA"/>
</dbReference>
<evidence type="ECO:0000256" key="3">
    <source>
        <dbReference type="ARBA" id="ARBA00023242"/>
    </source>
</evidence>
<dbReference type="InterPro" id="IPR039462">
    <property type="entry name" value="Nup159/Nup146_N"/>
</dbReference>
<dbReference type="OrthoDB" id="248320at2759"/>
<keyword evidence="2" id="KW-0813">Transport</keyword>
<sequence length="1963" mass="202579">MDDFFPLRKPLQSQVTIDSVAKPCPSEGFNYPNFRLLNKHARIYLSQPISLNLPTSYHLFAVANLKGWFVAARETPSGPDLIFSTLEDLRSAFPGAKEDNEEPFNPKRILPLQLKPNIVTFAFGDTRMFVGLEDGHVLVYDTSALFSPGTNGVGPLTSTQIQRPALRQIVPNPGNEPGLSDLVAIVGHEKVHLYNLQLESQGGWAAADMSSRPVAVSWSPKGKHIAIGLEGGDILTFALSKKSTPNKHLPPTANALLASLNWLGPGHTFRTSYGATSSAAPVQHIIVLDTKSSTATYFAPEHPFASSTHDQNALVLSFPNWDADSPSNEDHKSLTIVGDVSAVDLEVLGNIGNQWYRQSQENPVSLPLDKAMDDTILLALEADLTDVNATVPIVYTYLSDGSLQGWHLEYSKPYPGLISIGATNSMALSQQQESGKDSDMASEQPSFGGSSFGQPTQTMSAFGQSSFGQQTTSSFGTPQTSSFGQTGFGSKPMQTTSTFGQSSFGQPSAFGSSAFGSTGAFGQPNQAASPTSSFTAVKPATGFGAFGSGSSSTFGGGGSSSFGSSAAPNAFSGLVGSTTSVFGQGSFGSPGSSSASPSHSPTMTREASMSDSTPGFGGLSLGSTTAPDSNAVNSMFGSFGSPATTNQPTASAFGGSIVKPASGFGAFGNLKTSGAFDKPATTPTANAFAAPPTQAATASGFGQSGFASPSFGKSGFGQQPAFGKPSLGAGPVSGGFGAFANAPPSFATSAAQPQKPAAAPISGGFGAFASAGPSTFGTTLEKSTAPADTKPAPSTESTAASSGNAVSAFASTAPSPFGSAFKPADEGKDSSATTSPFAPKPATEATTRTSVFGTPTRSFSPSSALDAPRTSAFGGPSAFGIGSPQNATSPPSSPEPSSPRKPAASSPFGLTNTSTTSPAVSGGAFGNLVATPSAFKPATGFGAFGSRDTPQTSPFFKKPEETPPPVSAFASISSPATATTTTTTSAATPTFGSPSVLGGAKSAFAPISPASPTVSKAPATGAFSAFSGSPSGFSAFAQQKTSFSELLKTGGDAAKDPIKAPVFSTPPAKEEKDDEKSKERTSVFGTPASPSARQGEKVPSVISAFPPIAKAEDKSKARDAADVEKPPKPLKVSDEPSYGNISASSASSSFVEVDAEDDAQSDQDAEHSDVDSFLSDDQDDGSYQEEESEEEEEDGLSESGELVEEGGDSKLLEPAAIPLPSSRSPSATPQPEPPVIQVSPSPEAEADEKQASRSPQTREPSTTPPGTPAKEVKPLPGSIPTPTQPFNLGLGRPSTRPTRSSPLANTVLPPDDEDETKPAPALPTPESPKLAPKVVPLKEKEEASEADGQPVSKRPKTPPLLSTLGGPASASTPTPLFGVPAAKDAAPTTSAPGAFGLGKQPPPPAAASTGSIFPSTGLFGSKPELQRASTAPAAPMTTSTSIFGGPPSSASPKPAFAMPPFNLTGGGSPSPSPLFPGKPTSSPFATPTPASGQQSVFGLPPSSAPAQNQGSPFGGPKSTVAGSSMFGVPASKQAGAAAPTPAPEPAPAAPSPETMMEDGMQKECARLVHILEKEFKELTTKSHMIHATIVNLRNPAGGLRNKADLGDPSKWSLGDLSHFGEVLRQYEADLEELEAHREKQLQAKRELHSNMLKAKTRKEEIARFQKAKNDKEFAKMLKSRSLGPELSETQMHLRKSIRAIRDRVQKLESGLQANKKKLAQSTSLKPSFKAPSLDTINRTYRNIEITIEQQSDDVAQLAARINKLSVKEATPDSPAPLMITRDSRLPNLNRPRAYNITPNVAATTAAALNAERSAQRLKKALLAVRKEPLLNVKASSAPRPPVSFGTPKKRDDDAFSMVLKSTTGSLFGEPVVPGSNNSAGVWSIPPPDDQFNPTAPSTLHGRRGAGGQRKHQVVALKRSGPAGGGAASTAPSFDWGPLPPFSTPAPANVPTSFVPISPTNFKK</sequence>
<feature type="compositionally biased region" description="Low complexity" evidence="5">
    <location>
        <begin position="462"/>
        <end position="477"/>
    </location>
</feature>
<feature type="compositionally biased region" description="Low complexity" evidence="5">
    <location>
        <begin position="1142"/>
        <end position="1152"/>
    </location>
</feature>
<feature type="compositionally biased region" description="Polar residues" evidence="5">
    <location>
        <begin position="1295"/>
        <end position="1304"/>
    </location>
</feature>
<evidence type="ECO:0000313" key="8">
    <source>
        <dbReference type="Proteomes" id="UP000053424"/>
    </source>
</evidence>
<comment type="subcellular location">
    <subcellularLocation>
        <location evidence="1">Nucleus</location>
    </subcellularLocation>
</comment>
<keyword evidence="8" id="KW-1185">Reference proteome</keyword>
<feature type="compositionally biased region" description="Acidic residues" evidence="5">
    <location>
        <begin position="1153"/>
        <end position="1163"/>
    </location>
</feature>
<feature type="region of interest" description="Disordered" evidence="5">
    <location>
        <begin position="1899"/>
        <end position="1939"/>
    </location>
</feature>
<proteinExistence type="predicted"/>
<feature type="compositionally biased region" description="Basic and acidic residues" evidence="5">
    <location>
        <begin position="1110"/>
        <end position="1134"/>
    </location>
</feature>
<dbReference type="InterPro" id="IPR015943">
    <property type="entry name" value="WD40/YVTN_repeat-like_dom_sf"/>
</dbReference>
<feature type="region of interest" description="Disordered" evidence="5">
    <location>
        <begin position="428"/>
        <end position="503"/>
    </location>
</feature>
<feature type="compositionally biased region" description="Polar residues" evidence="5">
    <location>
        <begin position="1252"/>
        <end position="1261"/>
    </location>
</feature>
<gene>
    <name evidence="7" type="ORF">M413DRAFT_412572</name>
</gene>
<dbReference type="Proteomes" id="UP000053424">
    <property type="component" value="Unassembled WGS sequence"/>
</dbReference>
<evidence type="ECO:0000256" key="1">
    <source>
        <dbReference type="ARBA" id="ARBA00004123"/>
    </source>
</evidence>
<feature type="compositionally biased region" description="Low complexity" evidence="5">
    <location>
        <begin position="1529"/>
        <end position="1539"/>
    </location>
</feature>
<feature type="coiled-coil region" evidence="4">
    <location>
        <begin position="1616"/>
        <end position="1650"/>
    </location>
</feature>
<feature type="compositionally biased region" description="Low complexity" evidence="5">
    <location>
        <begin position="791"/>
        <end position="802"/>
    </location>
</feature>
<feature type="compositionally biased region" description="Low complexity" evidence="5">
    <location>
        <begin position="967"/>
        <end position="995"/>
    </location>
</feature>
<dbReference type="Pfam" id="PF16755">
    <property type="entry name" value="Beta-prop_NUP159_NUP214"/>
    <property type="match status" value="1"/>
</dbReference>
<name>A0A0C2YHR9_HEBCY</name>
<feature type="compositionally biased region" description="Polar residues" evidence="5">
    <location>
        <begin position="908"/>
        <end position="919"/>
    </location>
</feature>
<feature type="region of interest" description="Disordered" evidence="5">
    <location>
        <begin position="743"/>
        <end position="1021"/>
    </location>
</feature>